<dbReference type="EMBL" id="OIVN01000406">
    <property type="protein sequence ID" value="SPC79691.1"/>
    <property type="molecule type" value="Genomic_DNA"/>
</dbReference>
<accession>A0A2N9EYF6</accession>
<dbReference type="PANTHER" id="PTHR11439">
    <property type="entry name" value="GAG-POL-RELATED RETROTRANSPOSON"/>
    <property type="match status" value="1"/>
</dbReference>
<reference evidence="3" key="1">
    <citation type="submission" date="2018-02" db="EMBL/GenBank/DDBJ databases">
        <authorList>
            <person name="Cohen D.B."/>
            <person name="Kent A.D."/>
        </authorList>
    </citation>
    <scope>NUCLEOTIDE SEQUENCE</scope>
</reference>
<evidence type="ECO:0000259" key="2">
    <source>
        <dbReference type="Pfam" id="PF07727"/>
    </source>
</evidence>
<dbReference type="InterPro" id="IPR043502">
    <property type="entry name" value="DNA/RNA_pol_sf"/>
</dbReference>
<organism evidence="3">
    <name type="scientific">Fagus sylvatica</name>
    <name type="common">Beechnut</name>
    <dbReference type="NCBI Taxonomy" id="28930"/>
    <lineage>
        <taxon>Eukaryota</taxon>
        <taxon>Viridiplantae</taxon>
        <taxon>Streptophyta</taxon>
        <taxon>Embryophyta</taxon>
        <taxon>Tracheophyta</taxon>
        <taxon>Spermatophyta</taxon>
        <taxon>Magnoliopsida</taxon>
        <taxon>eudicotyledons</taxon>
        <taxon>Gunneridae</taxon>
        <taxon>Pentapetalae</taxon>
        <taxon>rosids</taxon>
        <taxon>fabids</taxon>
        <taxon>Fagales</taxon>
        <taxon>Fagaceae</taxon>
        <taxon>Fagus</taxon>
    </lineage>
</organism>
<dbReference type="Pfam" id="PF07727">
    <property type="entry name" value="RVT_2"/>
    <property type="match status" value="1"/>
</dbReference>
<dbReference type="InterPro" id="IPR013103">
    <property type="entry name" value="RVT_2"/>
</dbReference>
<evidence type="ECO:0000313" key="3">
    <source>
        <dbReference type="EMBL" id="SPC79691.1"/>
    </source>
</evidence>
<feature type="compositionally biased region" description="Polar residues" evidence="1">
    <location>
        <begin position="501"/>
        <end position="518"/>
    </location>
</feature>
<protein>
    <recommendedName>
        <fullName evidence="2">Reverse transcriptase Ty1/copia-type domain-containing protein</fullName>
    </recommendedName>
</protein>
<feature type="domain" description="Reverse transcriptase Ty1/copia-type" evidence="2">
    <location>
        <begin position="240"/>
        <end position="339"/>
    </location>
</feature>
<dbReference type="SUPFAM" id="SSF56672">
    <property type="entry name" value="DNA/RNA polymerases"/>
    <property type="match status" value="1"/>
</dbReference>
<proteinExistence type="predicted"/>
<gene>
    <name evidence="3" type="ORF">FSB_LOCUS7573</name>
</gene>
<feature type="region of interest" description="Disordered" evidence="1">
    <location>
        <begin position="491"/>
        <end position="518"/>
    </location>
</feature>
<name>A0A2N9EYF6_FAGSY</name>
<sequence>MEEERQGTSDLDLFYTFFPCTSYGGGINHFLRSLEQIGGKVHLHNLSKYNEELLHMVLKGLPKEFAPFASAIRTRNDTISFEKLLVLLQTEEQSITKASETLSNSALAMFVSNNQKPHTGFNGGFNDAKSLSNSQPPSQFGSQCRPERPTCQIYWKTGHYAIDCYHRMDFAYQGKNPPTKLAAMASASNLHHTQNSETWLTNTRASDHITTNASNLNTPTPYQGFDQVTVGNGQNLPIQSIVRYNDRLVAKGFHQQQGVDYDDTFSPIIKPHTVRLILSLAVSQNWPLRQLDVKNPFLHGTLKEKVYMAQPQGYIDSTNSHYVYKLHKSIYGLKQAPRACQVFDLKDLGSLHYFLGIQMTRAPKTLHITQSKYASNLLVKHHMVNSKPAKTPCSLNTRLSLHEGDALSNLHGYRSLVGALHYLTFTRPDISFAIHQVCQYMSAPTSTHLTAAKRILRYIKGTLHHGIAFTPGPLSLSVYSNADWVGDPDDRRSTLVLHGQPRSNPQSLGPPLNQNIEL</sequence>
<dbReference type="AlphaFoldDB" id="A0A2N9EYF6"/>
<dbReference type="PANTHER" id="PTHR11439:SF455">
    <property type="entry name" value="RLK (RECEPTOR-LIKE PROTEIN KINASE) 8, PUTATIVE-RELATED"/>
    <property type="match status" value="1"/>
</dbReference>
<evidence type="ECO:0000256" key="1">
    <source>
        <dbReference type="SAM" id="MobiDB-lite"/>
    </source>
</evidence>